<evidence type="ECO:0000313" key="1">
    <source>
        <dbReference type="EMBL" id="MPC26188.1"/>
    </source>
</evidence>
<dbReference type="Proteomes" id="UP000324222">
    <property type="component" value="Unassembled WGS sequence"/>
</dbReference>
<sequence>MPRVKIKTQNSTDPRKTSSLLETLSKHDIFINKLIHTQDGFVMVVNTEMEMDKIFKANTTKELNNKDFYPITPPELKASRSIIITNVDNHINNNNEDDITHELYMNNSWVNSNITSIFKFPNSRAMKITFNESCLAKKSTS</sequence>
<reference evidence="1 2" key="1">
    <citation type="submission" date="2019-05" db="EMBL/GenBank/DDBJ databases">
        <title>Another draft genome of Portunus trituberculatus and its Hox gene families provides insights of decapod evolution.</title>
        <authorList>
            <person name="Jeong J.-H."/>
            <person name="Song I."/>
            <person name="Kim S."/>
            <person name="Choi T."/>
            <person name="Kim D."/>
            <person name="Ryu S."/>
            <person name="Kim W."/>
        </authorList>
    </citation>
    <scope>NUCLEOTIDE SEQUENCE [LARGE SCALE GENOMIC DNA]</scope>
    <source>
        <tissue evidence="1">Muscle</tissue>
    </source>
</reference>
<keyword evidence="2" id="KW-1185">Reference proteome</keyword>
<proteinExistence type="predicted"/>
<dbReference type="AlphaFoldDB" id="A0A5B7DXK7"/>
<protein>
    <submittedName>
        <fullName evidence="1">Uncharacterized protein</fullName>
    </submittedName>
</protein>
<dbReference type="OrthoDB" id="3863715at2759"/>
<comment type="caution">
    <text evidence="1">The sequence shown here is derived from an EMBL/GenBank/DDBJ whole genome shotgun (WGS) entry which is preliminary data.</text>
</comment>
<gene>
    <name evidence="1" type="ORF">E2C01_019322</name>
</gene>
<accession>A0A5B7DXK7</accession>
<organism evidence="1 2">
    <name type="scientific">Portunus trituberculatus</name>
    <name type="common">Swimming crab</name>
    <name type="synonym">Neptunus trituberculatus</name>
    <dbReference type="NCBI Taxonomy" id="210409"/>
    <lineage>
        <taxon>Eukaryota</taxon>
        <taxon>Metazoa</taxon>
        <taxon>Ecdysozoa</taxon>
        <taxon>Arthropoda</taxon>
        <taxon>Crustacea</taxon>
        <taxon>Multicrustacea</taxon>
        <taxon>Malacostraca</taxon>
        <taxon>Eumalacostraca</taxon>
        <taxon>Eucarida</taxon>
        <taxon>Decapoda</taxon>
        <taxon>Pleocyemata</taxon>
        <taxon>Brachyura</taxon>
        <taxon>Eubrachyura</taxon>
        <taxon>Portunoidea</taxon>
        <taxon>Portunidae</taxon>
        <taxon>Portuninae</taxon>
        <taxon>Portunus</taxon>
    </lineage>
</organism>
<evidence type="ECO:0000313" key="2">
    <source>
        <dbReference type="Proteomes" id="UP000324222"/>
    </source>
</evidence>
<name>A0A5B7DXK7_PORTR</name>
<dbReference type="EMBL" id="VSRR010001567">
    <property type="protein sequence ID" value="MPC26188.1"/>
    <property type="molecule type" value="Genomic_DNA"/>
</dbReference>